<gene>
    <name evidence="2" type="ORF">JTE90_003796</name>
</gene>
<feature type="region of interest" description="Disordered" evidence="1">
    <location>
        <begin position="82"/>
        <end position="120"/>
    </location>
</feature>
<feature type="compositionally biased region" description="Polar residues" evidence="1">
    <location>
        <begin position="82"/>
        <end position="105"/>
    </location>
</feature>
<organism evidence="2 3">
    <name type="scientific">Oedothorax gibbosus</name>
    <dbReference type="NCBI Taxonomy" id="931172"/>
    <lineage>
        <taxon>Eukaryota</taxon>
        <taxon>Metazoa</taxon>
        <taxon>Ecdysozoa</taxon>
        <taxon>Arthropoda</taxon>
        <taxon>Chelicerata</taxon>
        <taxon>Arachnida</taxon>
        <taxon>Araneae</taxon>
        <taxon>Araneomorphae</taxon>
        <taxon>Entelegynae</taxon>
        <taxon>Araneoidea</taxon>
        <taxon>Linyphiidae</taxon>
        <taxon>Erigoninae</taxon>
        <taxon>Oedothorax</taxon>
    </lineage>
</organism>
<keyword evidence="3" id="KW-1185">Reference proteome</keyword>
<evidence type="ECO:0000313" key="2">
    <source>
        <dbReference type="EMBL" id="KAG8193311.1"/>
    </source>
</evidence>
<comment type="caution">
    <text evidence="2">The sequence shown here is derived from an EMBL/GenBank/DDBJ whole genome shotgun (WGS) entry which is preliminary data.</text>
</comment>
<proteinExistence type="predicted"/>
<evidence type="ECO:0000313" key="3">
    <source>
        <dbReference type="Proteomes" id="UP000827092"/>
    </source>
</evidence>
<dbReference type="EMBL" id="JAFNEN010000125">
    <property type="protein sequence ID" value="KAG8193311.1"/>
    <property type="molecule type" value="Genomic_DNA"/>
</dbReference>
<dbReference type="Proteomes" id="UP000827092">
    <property type="component" value="Unassembled WGS sequence"/>
</dbReference>
<accession>A0AAV6VAH7</accession>
<sequence length="120" mass="13614">MKNFFLINHIGKKHYPRQSAIIIQYFIFTLSPVEGTTTTNQQVHHQKRVSNGPSEVRIFLISHIRRSLIHANQQLSYNISSSVERTATEHSTSGPTHTNKPSTIQRLPAIPTAGDITRDR</sequence>
<name>A0AAV6VAH7_9ARAC</name>
<reference evidence="2 3" key="1">
    <citation type="journal article" date="2022" name="Nat. Ecol. Evol.">
        <title>A masculinizing supergene underlies an exaggerated male reproductive morph in a spider.</title>
        <authorList>
            <person name="Hendrickx F."/>
            <person name="De Corte Z."/>
            <person name="Sonet G."/>
            <person name="Van Belleghem S.M."/>
            <person name="Kostlbacher S."/>
            <person name="Vangestel C."/>
        </authorList>
    </citation>
    <scope>NUCLEOTIDE SEQUENCE [LARGE SCALE GENOMIC DNA]</scope>
    <source>
        <strain evidence="2">W744_W776</strain>
    </source>
</reference>
<evidence type="ECO:0000256" key="1">
    <source>
        <dbReference type="SAM" id="MobiDB-lite"/>
    </source>
</evidence>
<dbReference type="AlphaFoldDB" id="A0AAV6VAH7"/>
<protein>
    <submittedName>
        <fullName evidence="2">Uncharacterized protein</fullName>
    </submittedName>
</protein>